<dbReference type="SUPFAM" id="SSF53335">
    <property type="entry name" value="S-adenosyl-L-methionine-dependent methyltransferases"/>
    <property type="match status" value="1"/>
</dbReference>
<name>A0A2N5X4D8_9GAMM</name>
<protein>
    <recommendedName>
        <fullName evidence="3">Phytanoyl-CoA dioxygenase</fullName>
    </recommendedName>
</protein>
<keyword evidence="2" id="KW-1185">Reference proteome</keyword>
<dbReference type="Gene3D" id="3.40.50.150">
    <property type="entry name" value="Vaccinia Virus protein VP39"/>
    <property type="match status" value="1"/>
</dbReference>
<dbReference type="OrthoDB" id="1157001at2"/>
<sequence length="346" mass="38264">MNIDAICDCILDEGSTPDALRKALNGFASLCADIGGVRPDPSFDAWADDALLASGVAINPQAAAHCVLDYQRSVTYLRGVYAAIGKLQQRFCDAPLEILYAGCGPYATLLLPLLVKFSAGELNIHLLDVHQRSLDSVERLLAQLDFSDHSVHRIQADACDYQHPRELHLVIAETMQKSLEQEPQFAVTANLAPQLLPGGVFIPQKIDITFGLADLQYARKMAQQAGRNDMKNLQRRYHIATVLSLSPETAAHQLQNASYRPVTETWELGSTTLVIPHMEGITQLDPALFTHIVVFEGYCLDDYESEITLPMKCHDLAPLTGGEHVKVSYQPGNYPRFNYELLQHAP</sequence>
<dbReference type="EMBL" id="PKUS01000007">
    <property type="protein sequence ID" value="PLW69343.1"/>
    <property type="molecule type" value="Genomic_DNA"/>
</dbReference>
<proteinExistence type="predicted"/>
<evidence type="ECO:0008006" key="3">
    <source>
        <dbReference type="Google" id="ProtNLM"/>
    </source>
</evidence>
<dbReference type="Proteomes" id="UP000235005">
    <property type="component" value="Unassembled WGS sequence"/>
</dbReference>
<comment type="caution">
    <text evidence="1">The sequence shown here is derived from an EMBL/GenBank/DDBJ whole genome shotgun (WGS) entry which is preliminary data.</text>
</comment>
<evidence type="ECO:0000313" key="1">
    <source>
        <dbReference type="EMBL" id="PLW69343.1"/>
    </source>
</evidence>
<evidence type="ECO:0000313" key="2">
    <source>
        <dbReference type="Proteomes" id="UP000235005"/>
    </source>
</evidence>
<organism evidence="1 2">
    <name type="scientific">Pseudohalioglobus lutimaris</name>
    <dbReference type="NCBI Taxonomy" id="1737061"/>
    <lineage>
        <taxon>Bacteria</taxon>
        <taxon>Pseudomonadati</taxon>
        <taxon>Pseudomonadota</taxon>
        <taxon>Gammaproteobacteria</taxon>
        <taxon>Cellvibrionales</taxon>
        <taxon>Halieaceae</taxon>
        <taxon>Pseudohalioglobus</taxon>
    </lineage>
</organism>
<reference evidence="1 2" key="1">
    <citation type="submission" date="2018-01" db="EMBL/GenBank/DDBJ databases">
        <title>The draft genome sequence of Halioglobus lutimaris HF004.</title>
        <authorList>
            <person name="Du Z.-J."/>
            <person name="Shi M.-J."/>
        </authorList>
    </citation>
    <scope>NUCLEOTIDE SEQUENCE [LARGE SCALE GENOMIC DNA]</scope>
    <source>
        <strain evidence="1 2">HF004</strain>
    </source>
</reference>
<accession>A0A2N5X4D8</accession>
<dbReference type="InterPro" id="IPR029063">
    <property type="entry name" value="SAM-dependent_MTases_sf"/>
</dbReference>
<gene>
    <name evidence="1" type="ORF">C0039_07355</name>
</gene>
<dbReference type="AlphaFoldDB" id="A0A2N5X4D8"/>